<organism evidence="17 18">
    <name type="scientific">Elizabethkingia argenteiflava</name>
    <dbReference type="NCBI Taxonomy" id="2681556"/>
    <lineage>
        <taxon>Bacteria</taxon>
        <taxon>Pseudomonadati</taxon>
        <taxon>Bacteroidota</taxon>
        <taxon>Flavobacteriia</taxon>
        <taxon>Flavobacteriales</taxon>
        <taxon>Weeksellaceae</taxon>
        <taxon>Elizabethkingia</taxon>
    </lineage>
</organism>
<name>A0A845PZX8_9FLAO</name>
<dbReference type="InterPro" id="IPR001734">
    <property type="entry name" value="Na/solute_symporter"/>
</dbReference>
<dbReference type="EMBL" id="JAAABJ010000589">
    <property type="protein sequence ID" value="NAW51630.1"/>
    <property type="molecule type" value="Genomic_DNA"/>
</dbReference>
<dbReference type="PANTHER" id="PTHR48086:SF3">
    <property type="entry name" value="SODIUM_PROLINE SYMPORTER"/>
    <property type="match status" value="1"/>
</dbReference>
<dbReference type="GO" id="GO:0031402">
    <property type="term" value="F:sodium ion binding"/>
    <property type="evidence" value="ECO:0007669"/>
    <property type="project" value="UniProtKB-UniRule"/>
</dbReference>
<reference evidence="17 18" key="1">
    <citation type="submission" date="2019-11" db="EMBL/GenBank/DDBJ databases">
        <title>Characterization of Elizabethkingia argenteiflava sp. nov., isolated from inner surface of Soybean Pods.</title>
        <authorList>
            <person name="Mo S."/>
        </authorList>
    </citation>
    <scope>NUCLEOTIDE SEQUENCE [LARGE SCALE GENOMIC DNA]</scope>
    <source>
        <strain evidence="17 18">YB22</strain>
    </source>
</reference>
<evidence type="ECO:0000256" key="3">
    <source>
        <dbReference type="ARBA" id="ARBA00022448"/>
    </source>
</evidence>
<dbReference type="GO" id="GO:0015193">
    <property type="term" value="F:L-proline transmembrane transporter activity"/>
    <property type="evidence" value="ECO:0007669"/>
    <property type="project" value="TreeGrafter"/>
</dbReference>
<dbReference type="PROSITE" id="PS50283">
    <property type="entry name" value="NA_SOLUT_SYMP_3"/>
    <property type="match status" value="1"/>
</dbReference>
<feature type="transmembrane region" description="Helical" evidence="16">
    <location>
        <begin position="461"/>
        <end position="479"/>
    </location>
</feature>
<accession>A0A845PZX8</accession>
<dbReference type="InterPro" id="IPR038377">
    <property type="entry name" value="Na/Glc_symporter_sf"/>
</dbReference>
<comment type="subcellular location">
    <subcellularLocation>
        <location evidence="1 16">Cell membrane</location>
        <topology evidence="1 16">Multi-pass membrane protein</topology>
    </subcellularLocation>
</comment>
<comment type="caution">
    <text evidence="17">The sequence shown here is derived from an EMBL/GenBank/DDBJ whole genome shotgun (WGS) entry which is preliminary data.</text>
</comment>
<feature type="transmembrane region" description="Helical" evidence="16">
    <location>
        <begin position="374"/>
        <end position="395"/>
    </location>
</feature>
<evidence type="ECO:0000256" key="14">
    <source>
        <dbReference type="ARBA" id="ARBA00082709"/>
    </source>
</evidence>
<keyword evidence="6 16" id="KW-0769">Symport</keyword>
<dbReference type="GO" id="GO:0015824">
    <property type="term" value="P:proline transport"/>
    <property type="evidence" value="ECO:0007669"/>
    <property type="project" value="UniProtKB-UniRule"/>
</dbReference>
<evidence type="ECO:0000256" key="2">
    <source>
        <dbReference type="ARBA" id="ARBA00006434"/>
    </source>
</evidence>
<feature type="transmembrane region" description="Helical" evidence="16">
    <location>
        <begin position="194"/>
        <end position="215"/>
    </location>
</feature>
<keyword evidence="8 16" id="KW-0915">Sodium</keyword>
<dbReference type="NCBIfam" id="TIGR00813">
    <property type="entry name" value="sss"/>
    <property type="match status" value="1"/>
</dbReference>
<evidence type="ECO:0000256" key="5">
    <source>
        <dbReference type="ARBA" id="ARBA00022692"/>
    </source>
</evidence>
<feature type="transmembrane region" description="Helical" evidence="16">
    <location>
        <begin position="328"/>
        <end position="353"/>
    </location>
</feature>
<comment type="similarity">
    <text evidence="2 15">Belongs to the sodium:solute symporter (SSF) (TC 2.A.21) family.</text>
</comment>
<feature type="transmembrane region" description="Helical" evidence="16">
    <location>
        <begin position="123"/>
        <end position="142"/>
    </location>
</feature>
<dbReference type="AlphaFoldDB" id="A0A845PZX8"/>
<feature type="transmembrane region" description="Helical" evidence="16">
    <location>
        <begin position="162"/>
        <end position="182"/>
    </location>
</feature>
<evidence type="ECO:0000256" key="15">
    <source>
        <dbReference type="RuleBase" id="RU362091"/>
    </source>
</evidence>
<dbReference type="Gene3D" id="1.20.1730.10">
    <property type="entry name" value="Sodium/glucose cotransporter"/>
    <property type="match status" value="1"/>
</dbReference>
<evidence type="ECO:0000256" key="4">
    <source>
        <dbReference type="ARBA" id="ARBA00022475"/>
    </source>
</evidence>
<feature type="transmembrane region" description="Helical" evidence="16">
    <location>
        <begin position="276"/>
        <end position="295"/>
    </location>
</feature>
<evidence type="ECO:0000256" key="1">
    <source>
        <dbReference type="ARBA" id="ARBA00004651"/>
    </source>
</evidence>
<proteinExistence type="inferred from homology"/>
<feature type="transmembrane region" description="Helical" evidence="16">
    <location>
        <begin position="432"/>
        <end position="449"/>
    </location>
</feature>
<evidence type="ECO:0000256" key="16">
    <source>
        <dbReference type="RuleBase" id="RU366012"/>
    </source>
</evidence>
<dbReference type="Pfam" id="PF00474">
    <property type="entry name" value="SSF"/>
    <property type="match status" value="1"/>
</dbReference>
<evidence type="ECO:0000256" key="10">
    <source>
        <dbReference type="ARBA" id="ARBA00023136"/>
    </source>
</evidence>
<keyword evidence="10 16" id="KW-0472">Membrane</keyword>
<keyword evidence="4 16" id="KW-1003">Cell membrane</keyword>
<evidence type="ECO:0000313" key="18">
    <source>
        <dbReference type="Proteomes" id="UP000553459"/>
    </source>
</evidence>
<evidence type="ECO:0000313" key="17">
    <source>
        <dbReference type="EMBL" id="NAW51630.1"/>
    </source>
</evidence>
<dbReference type="GO" id="GO:0005886">
    <property type="term" value="C:plasma membrane"/>
    <property type="evidence" value="ECO:0007669"/>
    <property type="project" value="UniProtKB-SubCell"/>
</dbReference>
<evidence type="ECO:0000256" key="7">
    <source>
        <dbReference type="ARBA" id="ARBA00022989"/>
    </source>
</evidence>
<evidence type="ECO:0000256" key="11">
    <source>
        <dbReference type="ARBA" id="ARBA00023201"/>
    </source>
</evidence>
<keyword evidence="18" id="KW-1185">Reference proteome</keyword>
<gene>
    <name evidence="17" type="primary">putP</name>
    <name evidence="17" type="ORF">GNY06_09665</name>
</gene>
<feature type="transmembrane region" description="Helical" evidence="16">
    <location>
        <begin position="67"/>
        <end position="91"/>
    </location>
</feature>
<keyword evidence="3 16" id="KW-0813">Transport</keyword>
<evidence type="ECO:0000256" key="13">
    <source>
        <dbReference type="ARBA" id="ARBA00067214"/>
    </source>
</evidence>
<dbReference type="Proteomes" id="UP000553459">
    <property type="component" value="Unassembled WGS sequence"/>
</dbReference>
<keyword evidence="16" id="KW-0029">Amino-acid transport</keyword>
<feature type="transmembrane region" description="Helical" evidence="16">
    <location>
        <begin position="235"/>
        <end position="255"/>
    </location>
</feature>
<keyword evidence="9 16" id="KW-0406">Ion transport</keyword>
<keyword evidence="7 16" id="KW-1133">Transmembrane helix</keyword>
<dbReference type="InterPro" id="IPR011851">
    <property type="entry name" value="Na/Pro_symporter"/>
</dbReference>
<dbReference type="InterPro" id="IPR050277">
    <property type="entry name" value="Sodium:Solute_Symporter"/>
</dbReference>
<dbReference type="PANTHER" id="PTHR48086">
    <property type="entry name" value="SODIUM/PROLINE SYMPORTER-RELATED"/>
    <property type="match status" value="1"/>
</dbReference>
<dbReference type="NCBIfam" id="TIGR02121">
    <property type="entry name" value="Na_Pro_sym"/>
    <property type="match status" value="1"/>
</dbReference>
<protein>
    <recommendedName>
        <fullName evidence="13 16">Sodium/proline symporter</fullName>
    </recommendedName>
    <alternativeName>
        <fullName evidence="14 16">Proline permease</fullName>
    </alternativeName>
</protein>
<comment type="catalytic activity">
    <reaction evidence="12">
        <text>L-proline(in) + Na(+)(in) = L-proline(out) + Na(+)(out)</text>
        <dbReference type="Rhea" id="RHEA:28967"/>
        <dbReference type="ChEBI" id="CHEBI:29101"/>
        <dbReference type="ChEBI" id="CHEBI:60039"/>
    </reaction>
</comment>
<sequence length="499" mass="54532">MQLYEGLSVGFYLLLMIAIGFYSYRKATHNSEEFLIGGRKMGAAVTALSAGAADMSGWLLMGLPGAMYLSGISSSWIAIGLTIGAFLNYVFVAPRLRIYTEVSQNAITLPEFFQNRFKSKNHLLKITSSMVILVFFTLYTSAGMVSGGKLFESAFNINYTTGLFITSLVVVLYTFIGGFLAVSLTDFVQGTIMVLALVIVPIVAISQIGSAQEAFSLIQAKNPNYLDMFKGTTSISIVSLLAWGLGYCGQPHILVRFMAIDKAKDLVKARRIGITWMIFTVSGALCVGLIGIGYLKKFDVENMLIFDASKTKAETIFIYFSRTLFHPLISGFLLTAILAAVMSSISSQLLVTSSSLTEDIYKTFVHKKASPKRLLLASRLSVLLVSAIAVLLSLHPKDNILNLVGNAWAGFGSAFGPLILLSLLWKKTTWQGGLAGMIVGGITVLLWVYLQHPYKACYEMIPGFLLSLLTTFSVSLITYKPNEAIDSEFKEMKKTLTQS</sequence>
<evidence type="ECO:0000256" key="12">
    <source>
        <dbReference type="ARBA" id="ARBA00033708"/>
    </source>
</evidence>
<feature type="transmembrane region" description="Helical" evidence="16">
    <location>
        <begin position="6"/>
        <end position="24"/>
    </location>
</feature>
<keyword evidence="11 16" id="KW-0739">Sodium transport</keyword>
<evidence type="ECO:0000256" key="9">
    <source>
        <dbReference type="ARBA" id="ARBA00023065"/>
    </source>
</evidence>
<evidence type="ECO:0000256" key="6">
    <source>
        <dbReference type="ARBA" id="ARBA00022847"/>
    </source>
</evidence>
<feature type="transmembrane region" description="Helical" evidence="16">
    <location>
        <begin position="407"/>
        <end position="425"/>
    </location>
</feature>
<keyword evidence="5 16" id="KW-0812">Transmembrane</keyword>
<evidence type="ECO:0000256" key="8">
    <source>
        <dbReference type="ARBA" id="ARBA00023053"/>
    </source>
</evidence>
<comment type="function">
    <text evidence="16">Catalyzes the sodium-dependent uptake of extracellular L-proline.</text>
</comment>
<dbReference type="FunFam" id="1.20.1730.10:FF:000002">
    <property type="entry name" value="Sodium/proline symporter"/>
    <property type="match status" value="1"/>
</dbReference>
<dbReference type="GO" id="GO:0005298">
    <property type="term" value="F:proline:sodium symporter activity"/>
    <property type="evidence" value="ECO:0007669"/>
    <property type="project" value="UniProtKB-UniRule"/>
</dbReference>
<dbReference type="CDD" id="cd11475">
    <property type="entry name" value="SLC5sbd_PutP"/>
    <property type="match status" value="1"/>
</dbReference>